<dbReference type="EMBL" id="CAMPGE010007345">
    <property type="protein sequence ID" value="CAI2366264.1"/>
    <property type="molecule type" value="Genomic_DNA"/>
</dbReference>
<evidence type="ECO:0000313" key="3">
    <source>
        <dbReference type="Proteomes" id="UP001295684"/>
    </source>
</evidence>
<accession>A0AAD1X7Q8</accession>
<evidence type="ECO:0000256" key="1">
    <source>
        <dbReference type="SAM" id="MobiDB-lite"/>
    </source>
</evidence>
<protein>
    <submittedName>
        <fullName evidence="2">Uncharacterized protein</fullName>
    </submittedName>
</protein>
<reference evidence="2" key="1">
    <citation type="submission" date="2023-07" db="EMBL/GenBank/DDBJ databases">
        <authorList>
            <consortium name="AG Swart"/>
            <person name="Singh M."/>
            <person name="Singh A."/>
            <person name="Seah K."/>
            <person name="Emmerich C."/>
        </authorList>
    </citation>
    <scope>NUCLEOTIDE SEQUENCE</scope>
    <source>
        <strain evidence="2">DP1</strain>
    </source>
</reference>
<comment type="caution">
    <text evidence="2">The sequence shown here is derived from an EMBL/GenBank/DDBJ whole genome shotgun (WGS) entry which is preliminary data.</text>
</comment>
<name>A0AAD1X7Q8_EUPCR</name>
<dbReference type="Proteomes" id="UP001295684">
    <property type="component" value="Unassembled WGS sequence"/>
</dbReference>
<organism evidence="2 3">
    <name type="scientific">Euplotes crassus</name>
    <dbReference type="NCBI Taxonomy" id="5936"/>
    <lineage>
        <taxon>Eukaryota</taxon>
        <taxon>Sar</taxon>
        <taxon>Alveolata</taxon>
        <taxon>Ciliophora</taxon>
        <taxon>Intramacronucleata</taxon>
        <taxon>Spirotrichea</taxon>
        <taxon>Hypotrichia</taxon>
        <taxon>Euplotida</taxon>
        <taxon>Euplotidae</taxon>
        <taxon>Moneuplotes</taxon>
    </lineage>
</organism>
<feature type="compositionally biased region" description="Basic and acidic residues" evidence="1">
    <location>
        <begin position="1"/>
        <end position="17"/>
    </location>
</feature>
<feature type="region of interest" description="Disordered" evidence="1">
    <location>
        <begin position="1"/>
        <end position="27"/>
    </location>
</feature>
<dbReference type="AlphaFoldDB" id="A0AAD1X7Q8"/>
<proteinExistence type="predicted"/>
<sequence>MKREKRNTVTSRGEKSHFGSNKVIKNKKSTKTLHIELLSKKEPKTRNLKQVLFAKTGDNKGMASFYQDFEDSVSIPDPKDSKIIDHKDFRYQVFPESKIQEKVDFYITPYNNTIMLQKYMDFENQIILDNLKNSDKLEPKKVESNRNALWKSLSKLVTNESTRNFKLSLANMNQGLLTKLKFLAQKTINLNKSTKTVKIDNEEVQKEDVNEKINTEQIKFAISVLQDKIQNTMKKRKSYLRSQNKRKCRYLDYVKTPTKMKKMYLEEAEKNRLHRRQPKYLRKNLIKTKTARFQREWLTNFNEQMINTPNSSRAAKVNTAERSKSTEVYGKRTIQKSNLIKERILQRMKSVKPISKVNNRFQTIDKLRENTGLDGYPSYRKVPIYQQNSLPKLESSSKNSKHPFSRTEKGILRSIFRKKPRP</sequence>
<gene>
    <name evidence="2" type="ORF">ECRASSUSDP1_LOCUS7536</name>
</gene>
<feature type="compositionally biased region" description="Polar residues" evidence="1">
    <location>
        <begin position="389"/>
        <end position="398"/>
    </location>
</feature>
<keyword evidence="3" id="KW-1185">Reference proteome</keyword>
<evidence type="ECO:0000313" key="2">
    <source>
        <dbReference type="EMBL" id="CAI2366264.1"/>
    </source>
</evidence>
<feature type="region of interest" description="Disordered" evidence="1">
    <location>
        <begin position="389"/>
        <end position="422"/>
    </location>
</feature>